<proteinExistence type="predicted"/>
<accession>A0A443IJT6</accession>
<protein>
    <submittedName>
        <fullName evidence="1">Uncharacterized protein</fullName>
    </submittedName>
</protein>
<dbReference type="Proteomes" id="UP000285710">
    <property type="component" value="Unassembled WGS sequence"/>
</dbReference>
<evidence type="ECO:0000313" key="1">
    <source>
        <dbReference type="EMBL" id="RWR04738.1"/>
    </source>
</evidence>
<keyword evidence="2" id="KW-1185">Reference proteome</keyword>
<dbReference type="RefSeq" id="WP_128271032.1">
    <property type="nucleotide sequence ID" value="NZ_SAUW01000046.1"/>
</dbReference>
<dbReference type="EMBL" id="SAUW01000046">
    <property type="protein sequence ID" value="RWR04738.1"/>
    <property type="molecule type" value="Genomic_DNA"/>
</dbReference>
<comment type="caution">
    <text evidence="1">The sequence shown here is derived from an EMBL/GenBank/DDBJ whole genome shotgun (WGS) entry which is preliminary data.</text>
</comment>
<sequence>MQKLNAIGCRFLCEPAIEPEYLAAFDPGPADVPVQLLSLGTRNSGPVGIRPAQSAFVPDASIFDAFATCTEAGPDILLEEDGDASICSPSPAAREKAHLEIFEAVRSFLSEEGE</sequence>
<name>A0A443IJT6_9RHOB</name>
<evidence type="ECO:0000313" key="2">
    <source>
        <dbReference type="Proteomes" id="UP000285710"/>
    </source>
</evidence>
<reference evidence="1 2" key="1">
    <citation type="submission" date="2019-01" db="EMBL/GenBank/DDBJ databases">
        <title>Sinorhodobacter populi sp. nov. isolated from the symptomatic bark tissue of Populus euramericana canker.</title>
        <authorList>
            <person name="Xu G."/>
        </authorList>
    </citation>
    <scope>NUCLEOTIDE SEQUENCE [LARGE SCALE GENOMIC DNA]</scope>
    <source>
        <strain evidence="1 2">2D-5</strain>
    </source>
</reference>
<reference evidence="1 2" key="2">
    <citation type="submission" date="2019-01" db="EMBL/GenBank/DDBJ databases">
        <authorList>
            <person name="Li Y."/>
        </authorList>
    </citation>
    <scope>NUCLEOTIDE SEQUENCE [LARGE SCALE GENOMIC DNA]</scope>
    <source>
        <strain evidence="1 2">2D-5</strain>
    </source>
</reference>
<gene>
    <name evidence="1" type="ORF">D2T33_20755</name>
</gene>
<dbReference type="AlphaFoldDB" id="A0A443IJT6"/>
<organism evidence="1 2">
    <name type="scientific">Paenirhodobacter populi</name>
    <dbReference type="NCBI Taxonomy" id="2306993"/>
    <lineage>
        <taxon>Bacteria</taxon>
        <taxon>Pseudomonadati</taxon>
        <taxon>Pseudomonadota</taxon>
        <taxon>Alphaproteobacteria</taxon>
        <taxon>Rhodobacterales</taxon>
        <taxon>Rhodobacter group</taxon>
        <taxon>Paenirhodobacter</taxon>
    </lineage>
</organism>